<dbReference type="Gene3D" id="3.60.21.10">
    <property type="match status" value="1"/>
</dbReference>
<gene>
    <name evidence="1" type="ORF">QQF64_002463</name>
</gene>
<keyword evidence="2" id="KW-1185">Reference proteome</keyword>
<dbReference type="PANTHER" id="PTHR45673">
    <property type="entry name" value="SERINE/THREONINE-PROTEIN PHOSPHATASE 2B CATALYTIC SUBUNIT 1-RELATED"/>
    <property type="match status" value="1"/>
</dbReference>
<name>A0ABR3MQ69_9TELE</name>
<sequence length="190" mass="21661">MSSSTRFGYISQHDCCDEIYENNVMNIRQFNCSSHPSWLPNFMDVFTWSLLFVRKKDRRGKAPARQWCSAITHPIMTPVRHGIRHQLCLRLLAGRAAGAWAGRDEKTKAKHGAHVTGRSCRHVRSIRVSREQLNASLAIRLEFQRYKFTPKLGNTAFSIPSPPDKDEDAFGFLSHIEVPQGVREKPRGTA</sequence>
<dbReference type="SUPFAM" id="SSF56300">
    <property type="entry name" value="Metallo-dependent phosphatases"/>
    <property type="match status" value="1"/>
</dbReference>
<comment type="caution">
    <text evidence="1">The sequence shown here is derived from an EMBL/GenBank/DDBJ whole genome shotgun (WGS) entry which is preliminary data.</text>
</comment>
<dbReference type="InterPro" id="IPR029052">
    <property type="entry name" value="Metallo-depent_PP-like"/>
</dbReference>
<reference evidence="1 2" key="1">
    <citation type="submission" date="2023-09" db="EMBL/GenBank/DDBJ databases">
        <authorList>
            <person name="Wang M."/>
        </authorList>
    </citation>
    <scope>NUCLEOTIDE SEQUENCE [LARGE SCALE GENOMIC DNA]</scope>
    <source>
        <strain evidence="1">GT-2023</strain>
        <tissue evidence="1">Liver</tissue>
    </source>
</reference>
<accession>A0ABR3MQ69</accession>
<protein>
    <submittedName>
        <fullName evidence="1">Uncharacterized protein</fullName>
    </submittedName>
</protein>
<dbReference type="EMBL" id="JAYMGO010000010">
    <property type="protein sequence ID" value="KAL1266788.1"/>
    <property type="molecule type" value="Genomic_DNA"/>
</dbReference>
<proteinExistence type="predicted"/>
<evidence type="ECO:0000313" key="1">
    <source>
        <dbReference type="EMBL" id="KAL1266788.1"/>
    </source>
</evidence>
<dbReference type="InterPro" id="IPR043360">
    <property type="entry name" value="PP2B"/>
</dbReference>
<organism evidence="1 2">
    <name type="scientific">Cirrhinus molitorella</name>
    <name type="common">mud carp</name>
    <dbReference type="NCBI Taxonomy" id="172907"/>
    <lineage>
        <taxon>Eukaryota</taxon>
        <taxon>Metazoa</taxon>
        <taxon>Chordata</taxon>
        <taxon>Craniata</taxon>
        <taxon>Vertebrata</taxon>
        <taxon>Euteleostomi</taxon>
        <taxon>Actinopterygii</taxon>
        <taxon>Neopterygii</taxon>
        <taxon>Teleostei</taxon>
        <taxon>Ostariophysi</taxon>
        <taxon>Cypriniformes</taxon>
        <taxon>Cyprinidae</taxon>
        <taxon>Labeoninae</taxon>
        <taxon>Labeonini</taxon>
        <taxon>Cirrhinus</taxon>
    </lineage>
</organism>
<evidence type="ECO:0000313" key="2">
    <source>
        <dbReference type="Proteomes" id="UP001558613"/>
    </source>
</evidence>
<dbReference type="Proteomes" id="UP001558613">
    <property type="component" value="Unassembled WGS sequence"/>
</dbReference>